<feature type="chain" id="PRO_5041263018" evidence="4">
    <location>
        <begin position="33"/>
        <end position="504"/>
    </location>
</feature>
<sequence>MRCSIFRPVTCSIATWLLVATVAGAGVVRAAAAEVVDAGLLDAIRAVDAGGVRAALDRGADATAAEPDGTTPLHWAVHADDAGIVELLLAAGADAASTNRYGVAPIALACVNGNAAVVRLLLDAGVDPNTTLAEGETALMTAARTGAQDVVELLLDYGADVNAAEAWRGQTALMWAAAEGHAHLVPTMLSHGADVSARSAQGWTPLLFAVREGEIGVVQTLLEAGVGAGESLPVAQGRRRGGTSAEREATGLDAFLLAAANAHYELGALLVDRGADVNVASRGWTALHQVSWVRKAGIAGSNNPSPKGSGAMTSLEFVKKIAAAGADLNARVTIRPPAGITRLNFIGGTPFLLAARTGDAPLMRLLAELGADPLLPNEDGTTPIMVAAGVGTSSPGEDPGTPPEVLEAVQVALELGGDLNEVDAKGETVMHGAAYKHVPAVVAFLAEAGVDPAVWNQPNSREWTPLDIVENVPLGRGIQDNPATAAAIRAVMERAGVAPAASAP</sequence>
<proteinExistence type="predicted"/>
<feature type="repeat" description="ANK" evidence="3">
    <location>
        <begin position="250"/>
        <end position="282"/>
    </location>
</feature>
<dbReference type="PROSITE" id="PS50088">
    <property type="entry name" value="ANK_REPEAT"/>
    <property type="match status" value="7"/>
</dbReference>
<dbReference type="PROSITE" id="PS50297">
    <property type="entry name" value="ANK_REP_REGION"/>
    <property type="match status" value="6"/>
</dbReference>
<feature type="repeat" description="ANK" evidence="3">
    <location>
        <begin position="168"/>
        <end position="200"/>
    </location>
</feature>
<accession>A0AA35X7Y5</accession>
<evidence type="ECO:0000256" key="4">
    <source>
        <dbReference type="SAM" id="SignalP"/>
    </source>
</evidence>
<protein>
    <submittedName>
        <fullName evidence="5">Ankyrin-2</fullName>
    </submittedName>
</protein>
<feature type="repeat" description="ANK" evidence="3">
    <location>
        <begin position="68"/>
        <end position="100"/>
    </location>
</feature>
<keyword evidence="1" id="KW-0677">Repeat</keyword>
<keyword evidence="6" id="KW-1185">Reference proteome</keyword>
<evidence type="ECO:0000256" key="3">
    <source>
        <dbReference type="PROSITE-ProRule" id="PRU00023"/>
    </source>
</evidence>
<evidence type="ECO:0000313" key="6">
    <source>
        <dbReference type="Proteomes" id="UP001174909"/>
    </source>
</evidence>
<feature type="repeat" description="ANK" evidence="3">
    <location>
        <begin position="101"/>
        <end position="133"/>
    </location>
</feature>
<evidence type="ECO:0000313" key="5">
    <source>
        <dbReference type="EMBL" id="CAI8047544.1"/>
    </source>
</evidence>
<evidence type="ECO:0000256" key="1">
    <source>
        <dbReference type="ARBA" id="ARBA00022737"/>
    </source>
</evidence>
<dbReference type="Proteomes" id="UP001174909">
    <property type="component" value="Unassembled WGS sequence"/>
</dbReference>
<dbReference type="InterPro" id="IPR002110">
    <property type="entry name" value="Ankyrin_rpt"/>
</dbReference>
<dbReference type="PRINTS" id="PR01415">
    <property type="entry name" value="ANKYRIN"/>
</dbReference>
<organism evidence="5 6">
    <name type="scientific">Geodia barretti</name>
    <name type="common">Barrett's horny sponge</name>
    <dbReference type="NCBI Taxonomy" id="519541"/>
    <lineage>
        <taxon>Eukaryota</taxon>
        <taxon>Metazoa</taxon>
        <taxon>Porifera</taxon>
        <taxon>Demospongiae</taxon>
        <taxon>Heteroscleromorpha</taxon>
        <taxon>Tetractinellida</taxon>
        <taxon>Astrophorina</taxon>
        <taxon>Geodiidae</taxon>
        <taxon>Geodia</taxon>
    </lineage>
</organism>
<feature type="signal peptide" evidence="4">
    <location>
        <begin position="1"/>
        <end position="32"/>
    </location>
</feature>
<dbReference type="AlphaFoldDB" id="A0AA35X7Y5"/>
<gene>
    <name evidence="5" type="ORF">GBAR_LOCUS26279</name>
</gene>
<feature type="repeat" description="ANK" evidence="3">
    <location>
        <begin position="134"/>
        <end position="166"/>
    </location>
</feature>
<dbReference type="InterPro" id="IPR036770">
    <property type="entry name" value="Ankyrin_rpt-contain_sf"/>
</dbReference>
<dbReference type="PANTHER" id="PTHR24126">
    <property type="entry name" value="ANKYRIN REPEAT, PH AND SEC7 DOMAIN CONTAINING PROTEIN SECG-RELATED"/>
    <property type="match status" value="1"/>
</dbReference>
<dbReference type="SMART" id="SM00248">
    <property type="entry name" value="ANK"/>
    <property type="match status" value="10"/>
</dbReference>
<reference evidence="5" key="1">
    <citation type="submission" date="2023-03" db="EMBL/GenBank/DDBJ databases">
        <authorList>
            <person name="Steffen K."/>
            <person name="Cardenas P."/>
        </authorList>
    </citation>
    <scope>NUCLEOTIDE SEQUENCE</scope>
</reference>
<keyword evidence="4" id="KW-0732">Signal</keyword>
<dbReference type="PANTHER" id="PTHR24126:SF14">
    <property type="entry name" value="ANK_REP_REGION DOMAIN-CONTAINING PROTEIN"/>
    <property type="match status" value="1"/>
</dbReference>
<keyword evidence="2 3" id="KW-0040">ANK repeat</keyword>
<dbReference type="EMBL" id="CASHTH010003654">
    <property type="protein sequence ID" value="CAI8047544.1"/>
    <property type="molecule type" value="Genomic_DNA"/>
</dbReference>
<dbReference type="Gene3D" id="1.25.40.20">
    <property type="entry name" value="Ankyrin repeat-containing domain"/>
    <property type="match status" value="4"/>
</dbReference>
<evidence type="ECO:0000256" key="2">
    <source>
        <dbReference type="ARBA" id="ARBA00023043"/>
    </source>
</evidence>
<dbReference type="Pfam" id="PF12796">
    <property type="entry name" value="Ank_2"/>
    <property type="match status" value="2"/>
</dbReference>
<dbReference type="SUPFAM" id="SSF48403">
    <property type="entry name" value="Ankyrin repeat"/>
    <property type="match status" value="1"/>
</dbReference>
<feature type="repeat" description="ANK" evidence="3">
    <location>
        <begin position="346"/>
        <end position="378"/>
    </location>
</feature>
<feature type="repeat" description="ANK" evidence="3">
    <location>
        <begin position="201"/>
        <end position="226"/>
    </location>
</feature>
<name>A0AA35X7Y5_GEOBA</name>
<comment type="caution">
    <text evidence="5">The sequence shown here is derived from an EMBL/GenBank/DDBJ whole genome shotgun (WGS) entry which is preliminary data.</text>
</comment>